<feature type="domain" description="CHD subfamily II SANT-like" evidence="2">
    <location>
        <begin position="56"/>
        <end position="191"/>
    </location>
</feature>
<dbReference type="RefSeq" id="XP_022642655.1">
    <property type="nucleotide sequence ID" value="XM_022786934.1"/>
</dbReference>
<dbReference type="GeneID" id="106768051"/>
<dbReference type="SMART" id="SM01146">
    <property type="entry name" value="DUF1086"/>
    <property type="match status" value="1"/>
</dbReference>
<dbReference type="OrthoDB" id="5857104at2759"/>
<sequence length="218" mass="24784">MYLNINHDKHIWPTKNRVNMRLFLHFLVFYPLQQVQITCDSYCSRDGTSTKGALMYPNHSEDDSNSFETPTPTRRGKKICSGIPEPLPLMEGQGKSLKVLGFSQNQRADFLQILMRFGVGDYDWKQFAPRIKHKSYEEITEYGKLLLSHIAEDITDSPTFTGLEPMDISTVSTSQPSFEGHNSTVIAHGARGSGKTHIIQRSCQSWFLKIVVEISLKD</sequence>
<dbReference type="InterPro" id="IPR009462">
    <property type="entry name" value="CHD_II_SANT-like"/>
</dbReference>
<gene>
    <name evidence="4 5 6" type="primary">LOC106768051</name>
</gene>
<evidence type="ECO:0000313" key="3">
    <source>
        <dbReference type="Proteomes" id="UP000087766"/>
    </source>
</evidence>
<dbReference type="Pfam" id="PF06461">
    <property type="entry name" value="CHDII_SANT-like"/>
    <property type="match status" value="1"/>
</dbReference>
<keyword evidence="3" id="KW-1185">Reference proteome</keyword>
<evidence type="ECO:0000313" key="5">
    <source>
        <dbReference type="RefSeq" id="XP_022642648.1"/>
    </source>
</evidence>
<evidence type="ECO:0000313" key="6">
    <source>
        <dbReference type="RefSeq" id="XP_022642655.1"/>
    </source>
</evidence>
<evidence type="ECO:0000256" key="1">
    <source>
        <dbReference type="SAM" id="MobiDB-lite"/>
    </source>
</evidence>
<evidence type="ECO:0000259" key="2">
    <source>
        <dbReference type="SMART" id="SM01146"/>
    </source>
</evidence>
<accession>A0A3Q0FF12</accession>
<evidence type="ECO:0000313" key="4">
    <source>
        <dbReference type="RefSeq" id="XP_022642645.1"/>
    </source>
</evidence>
<dbReference type="RefSeq" id="XP_022642648.1">
    <property type="nucleotide sequence ID" value="XM_022786927.1"/>
</dbReference>
<protein>
    <submittedName>
        <fullName evidence="4 5">CHD3-type chromatin-remodeling factor PICKLE-like isoform X1</fullName>
    </submittedName>
</protein>
<organism evidence="3 6">
    <name type="scientific">Vigna radiata var. radiata</name>
    <name type="common">Mung bean</name>
    <name type="synonym">Phaseolus aureus</name>
    <dbReference type="NCBI Taxonomy" id="3916"/>
    <lineage>
        <taxon>Eukaryota</taxon>
        <taxon>Viridiplantae</taxon>
        <taxon>Streptophyta</taxon>
        <taxon>Embryophyta</taxon>
        <taxon>Tracheophyta</taxon>
        <taxon>Spermatophyta</taxon>
        <taxon>Magnoliopsida</taxon>
        <taxon>eudicotyledons</taxon>
        <taxon>Gunneridae</taxon>
        <taxon>Pentapetalae</taxon>
        <taxon>rosids</taxon>
        <taxon>fabids</taxon>
        <taxon>Fabales</taxon>
        <taxon>Fabaceae</taxon>
        <taxon>Papilionoideae</taxon>
        <taxon>50 kb inversion clade</taxon>
        <taxon>NPAAA clade</taxon>
        <taxon>indigoferoid/millettioid clade</taxon>
        <taxon>Phaseoleae</taxon>
        <taxon>Vigna</taxon>
    </lineage>
</organism>
<name>A0A3Q0FF12_VIGRR</name>
<reference evidence="3" key="1">
    <citation type="journal article" date="2014" name="Nat. Commun.">
        <title>Genome sequence of mungbean and insights into evolution within Vigna species.</title>
        <authorList>
            <person name="Kang Y.J."/>
            <person name="Kim S.K."/>
            <person name="Kim M.Y."/>
            <person name="Lestari P."/>
            <person name="Kim K.H."/>
            <person name="Ha B.K."/>
            <person name="Jun T.H."/>
            <person name="Hwang W.J."/>
            <person name="Lee T."/>
            <person name="Lee J."/>
            <person name="Shim S."/>
            <person name="Yoon M.Y."/>
            <person name="Jang Y.E."/>
            <person name="Han K.S."/>
            <person name="Taeprayoon P."/>
            <person name="Yoon N."/>
            <person name="Somta P."/>
            <person name="Tanya P."/>
            <person name="Kim K.S."/>
            <person name="Gwag J.G."/>
            <person name="Moon J.K."/>
            <person name="Lee Y.H."/>
            <person name="Park B.S."/>
            <person name="Bombarely A."/>
            <person name="Doyle J.J."/>
            <person name="Jackson S.A."/>
            <person name="Schafleitner R."/>
            <person name="Srinives P."/>
            <person name="Varshney R.K."/>
            <person name="Lee S.H."/>
        </authorList>
    </citation>
    <scope>NUCLEOTIDE SEQUENCE [LARGE SCALE GENOMIC DNA]</scope>
    <source>
        <strain evidence="3">cv. VC1973A</strain>
    </source>
</reference>
<dbReference type="KEGG" id="vra:106768051"/>
<reference evidence="4 5" key="2">
    <citation type="submission" date="2025-04" db="UniProtKB">
        <authorList>
            <consortium name="RefSeq"/>
        </authorList>
    </citation>
    <scope>IDENTIFICATION</scope>
    <source>
        <tissue evidence="4 5">Leaf</tissue>
    </source>
</reference>
<dbReference type="Proteomes" id="UP000087766">
    <property type="component" value="Chromosome 1"/>
</dbReference>
<proteinExistence type="predicted"/>
<dbReference type="GO" id="GO:0006338">
    <property type="term" value="P:chromatin remodeling"/>
    <property type="evidence" value="ECO:0007669"/>
    <property type="project" value="InterPro"/>
</dbReference>
<feature type="region of interest" description="Disordered" evidence="1">
    <location>
        <begin position="54"/>
        <end position="76"/>
    </location>
</feature>
<dbReference type="RefSeq" id="XP_022642645.1">
    <property type="nucleotide sequence ID" value="XM_022786924.1"/>
</dbReference>
<dbReference type="STRING" id="3916.A0A3Q0FF12"/>
<dbReference type="GO" id="GO:0003677">
    <property type="term" value="F:DNA binding"/>
    <property type="evidence" value="ECO:0007669"/>
    <property type="project" value="InterPro"/>
</dbReference>
<dbReference type="AlphaFoldDB" id="A0A3Q0FF12"/>